<evidence type="ECO:0000313" key="1">
    <source>
        <dbReference type="EMBL" id="KAF0707366.1"/>
    </source>
</evidence>
<accession>A0A6G0VS32</accession>
<keyword evidence="1" id="KW-0808">Transferase</keyword>
<name>A0A6G0VS32_APHCR</name>
<dbReference type="PANTHER" id="PTHR37162">
    <property type="entry name" value="HAT FAMILY DIMERISATION DOMAINCONTAINING PROTEIN-RELATED"/>
    <property type="match status" value="1"/>
</dbReference>
<dbReference type="OrthoDB" id="10023262at2759"/>
<sequence>MGKVQYAQNFRVDWLRQNEFKSWLKDVTSDSSKAFCKICCFLRIHPPNTIKPTITSLNTSRAEVALAMFVSAHCALLSVDHLGALCKSHFSGTNNTADNLHLHHDIGNGRFSILVDESTDISVIKYLGIAAIYYSTFQNKIVTTFFGLEELVECNAAAIVKAILNALKSYELDIKNVIGIGTDNASVMLATSYACSETMPRNLDFLISETYNWFSKSTLRQQAYRHIFKVMNDDHEPLKIVQACNTRWLSIESAVVRIIDQWHELKCHFDMKKNLVFLLFLRPLLSDLQRVNKLFESNSVDPTKLVNELVTLICSIGKLFVIPTFNFNPITKDFSNFLNPNPYLSYGFEKKVEELRNLKLFTNLDEKNLRSRCISFATVLVKQLQKWIPENLGILQKFGLDLINIEKIEMQWRKINLITWSNTSFAGIFWAEVKKFKDASGSNPFEELADFAFMLLALPFSNAAVEKVFSQMNLVKTKTSNRMGSNLLISILHIRSGLKRHEKCCDSYVIPDTVLHKIGTKESYINIPENELAIFEDLPI</sequence>
<dbReference type="GO" id="GO:0003964">
    <property type="term" value="F:RNA-directed DNA polymerase activity"/>
    <property type="evidence" value="ECO:0007669"/>
    <property type="project" value="UniProtKB-KW"/>
</dbReference>
<dbReference type="AlphaFoldDB" id="A0A6G0VS32"/>
<dbReference type="EMBL" id="VUJU01012571">
    <property type="protein sequence ID" value="KAF0707366.1"/>
    <property type="molecule type" value="Genomic_DNA"/>
</dbReference>
<dbReference type="PANTHER" id="PTHR37162:SF1">
    <property type="entry name" value="BED-TYPE DOMAIN-CONTAINING PROTEIN"/>
    <property type="match status" value="1"/>
</dbReference>
<proteinExistence type="predicted"/>
<dbReference type="Proteomes" id="UP000478052">
    <property type="component" value="Unassembled WGS sequence"/>
</dbReference>
<dbReference type="InterPro" id="IPR012337">
    <property type="entry name" value="RNaseH-like_sf"/>
</dbReference>
<keyword evidence="1" id="KW-0695">RNA-directed DNA polymerase</keyword>
<organism evidence="1 2">
    <name type="scientific">Aphis craccivora</name>
    <name type="common">Cowpea aphid</name>
    <dbReference type="NCBI Taxonomy" id="307492"/>
    <lineage>
        <taxon>Eukaryota</taxon>
        <taxon>Metazoa</taxon>
        <taxon>Ecdysozoa</taxon>
        <taxon>Arthropoda</taxon>
        <taxon>Hexapoda</taxon>
        <taxon>Insecta</taxon>
        <taxon>Pterygota</taxon>
        <taxon>Neoptera</taxon>
        <taxon>Paraneoptera</taxon>
        <taxon>Hemiptera</taxon>
        <taxon>Sternorrhyncha</taxon>
        <taxon>Aphidomorpha</taxon>
        <taxon>Aphidoidea</taxon>
        <taxon>Aphididae</taxon>
        <taxon>Aphidini</taxon>
        <taxon>Aphis</taxon>
        <taxon>Aphis</taxon>
    </lineage>
</organism>
<comment type="caution">
    <text evidence="1">The sequence shown here is derived from an EMBL/GenBank/DDBJ whole genome shotgun (WGS) entry which is preliminary data.</text>
</comment>
<gene>
    <name evidence="1" type="ORF">FWK35_00032575</name>
</gene>
<keyword evidence="1" id="KW-0548">Nucleotidyltransferase</keyword>
<reference evidence="1 2" key="1">
    <citation type="submission" date="2019-08" db="EMBL/GenBank/DDBJ databases">
        <title>Whole genome of Aphis craccivora.</title>
        <authorList>
            <person name="Voronova N.V."/>
            <person name="Shulinski R.S."/>
            <person name="Bandarenka Y.V."/>
            <person name="Zhorov D.G."/>
            <person name="Warner D."/>
        </authorList>
    </citation>
    <scope>NUCLEOTIDE SEQUENCE [LARGE SCALE GENOMIC DNA]</scope>
    <source>
        <strain evidence="1">180601</strain>
        <tissue evidence="1">Whole Body</tissue>
    </source>
</reference>
<keyword evidence="2" id="KW-1185">Reference proteome</keyword>
<evidence type="ECO:0000313" key="2">
    <source>
        <dbReference type="Proteomes" id="UP000478052"/>
    </source>
</evidence>
<protein>
    <submittedName>
        <fullName evidence="1">Reverse transcriptase domain-containing protein</fullName>
    </submittedName>
</protein>
<dbReference type="SUPFAM" id="SSF53098">
    <property type="entry name" value="Ribonuclease H-like"/>
    <property type="match status" value="1"/>
</dbReference>
<feature type="non-terminal residue" evidence="1">
    <location>
        <position position="540"/>
    </location>
</feature>